<gene>
    <name evidence="1" type="ORF">SAMN04487820_101240</name>
</gene>
<reference evidence="2" key="1">
    <citation type="submission" date="2016-10" db="EMBL/GenBank/DDBJ databases">
        <authorList>
            <person name="Varghese N."/>
            <person name="Submissions S."/>
        </authorList>
    </citation>
    <scope>NUCLEOTIDE SEQUENCE [LARGE SCALE GENOMIC DNA]</scope>
    <source>
        <strain evidence="2">DSM 45460</strain>
    </source>
</reference>
<proteinExistence type="predicted"/>
<accession>A0A1G8VPL6</accession>
<sequence length="48" mass="5243">MTARAGWPFRSGSVKTRNVGQRKVRTKLMTSELPRDVLGRAEEAAGIG</sequence>
<evidence type="ECO:0000313" key="2">
    <source>
        <dbReference type="Proteomes" id="UP000199213"/>
    </source>
</evidence>
<dbReference type="AlphaFoldDB" id="A0A1G8VPL6"/>
<keyword evidence="2" id="KW-1185">Reference proteome</keyword>
<dbReference type="EMBL" id="FNFM01000001">
    <property type="protein sequence ID" value="SDJ68038.1"/>
    <property type="molecule type" value="Genomic_DNA"/>
</dbReference>
<organism evidence="1 2">
    <name type="scientific">Actinopolyspora mzabensis</name>
    <dbReference type="NCBI Taxonomy" id="995066"/>
    <lineage>
        <taxon>Bacteria</taxon>
        <taxon>Bacillati</taxon>
        <taxon>Actinomycetota</taxon>
        <taxon>Actinomycetes</taxon>
        <taxon>Actinopolysporales</taxon>
        <taxon>Actinopolysporaceae</taxon>
        <taxon>Actinopolyspora</taxon>
    </lineage>
</organism>
<evidence type="ECO:0000313" key="1">
    <source>
        <dbReference type="EMBL" id="SDJ68038.1"/>
    </source>
</evidence>
<name>A0A1G8VPL6_ACTMZ</name>
<dbReference type="Proteomes" id="UP000199213">
    <property type="component" value="Unassembled WGS sequence"/>
</dbReference>
<protein>
    <submittedName>
        <fullName evidence="1">Uncharacterized protein</fullName>
    </submittedName>
</protein>